<comment type="caution">
    <text evidence="2">The sequence shown here is derived from an EMBL/GenBank/DDBJ whole genome shotgun (WGS) entry which is preliminary data.</text>
</comment>
<feature type="transmembrane region" description="Helical" evidence="1">
    <location>
        <begin position="1463"/>
        <end position="1480"/>
    </location>
</feature>
<dbReference type="Proteomes" id="UP000677687">
    <property type="component" value="Unassembled WGS sequence"/>
</dbReference>
<name>A0A8T4KT07_9ARCH</name>
<evidence type="ECO:0000313" key="2">
    <source>
        <dbReference type="EMBL" id="MBS3057084.1"/>
    </source>
</evidence>
<accession>A0A8T4KT07</accession>
<keyword evidence="1" id="KW-0812">Transmembrane</keyword>
<dbReference type="EMBL" id="JAGVWD010000006">
    <property type="protein sequence ID" value="MBS3057084.1"/>
    <property type="molecule type" value="Genomic_DNA"/>
</dbReference>
<sequence>MGKNRERLENALQIALRFLIIFLLIGMNFSFAVSQGSGADAEKEVKSESFSCNTSAISPEEIEKFKNEVFVKGFDGNAISSGTPANSDRDALDSNKIILTSEDSNTAVKAEIPSEKISPFEVSHLLGDYGKGAFAIGLVLDDSLRTGRCKNFETCPLTGSNLKLRNSGTGFIEETKSIFSDLIDGNKYRIEALTEEDKKLIDAQLYLDENKFDAKTIKRIESVIIPNSILADSFTAKMETNCRNSGCFINSYSLFDKYFNAWFSLDMVVSSFAPTLFSNARKMMGWGARRGWPWHMNEIGFYKKFKEAFYSTDSLTGKANLIKMDTDIQKYGLGVVFEDLVDSSKGYRLIRSGPFADWLYSSLDSGSLSKLKTPQQRAALVRVIKRINNYGQAINYKNKELQDVMNKAIKQFGPNSQQAMQARLSLSQYLAKIGVEMDDKLHLDLPEFWMRYGSTNLYPYSFMNTLTGETHSITSQARYMRQNVLAPFYEQYDGAVDEFYKIGNRWKPKASCPKCIFETNGAGDLKLYIPSPQDYFGRVDVDKLETLLSSGIIDLTVKIPAKEQYIMVNSANLKLIKEYGAPQVEVYRVGKVVDSGKVLTPEMLAGTMTDNYFPTRVSKVYGNTTIMLNTLLEQGWETRRYASLLDKIMAEESELIKAYFSFPKGAAKWTALPYVYWAGKRGFGSENFSAYQLPTSWRSIEFQPAEGEIYNDAFIDFFANEGSDQGDLFIRVINNLPWKMVLNAAVENFAPLKNMYDKLTKGELRNEVENLALYMSAPEECEDCTFTLKSTNLRDFSPFFFSNRELKSYLLEDIESDKAKKIGQTLISFAHHTNMEGSNESGGNKEGMIDLLAARKDGKTCAQKIADLHIAGLPLGRAIPKNLQGPEIGAILAISESIGYFTFLWSGILGSVVQQVVITPQLHDCVDDEQGYYTHYFAPAKSEAEGKKNATELSTQNVSNMIKENADKFLSSFQGDENSLTRDAIEKIGKGIDKLAGASTDSDIIQASLTTFGQSSGQLRGKQLFYFWCQPGCELHKSEYPTEGRMVVSDENGSSAEFDYKNGILSINGRPVVTNPDSVRLSYTDTRIPAIVIPNAITHIALPDSNALVFEITAKGEAFVRDKQVLECIKSGVKEQSGLELNSDELSEAFGNVEMVVTDSHPGVKPLQDRIVAEGTPRKIAEGADAKINIFANKEVQLSKSNDADPKIGKLKSIQFKNGSIVYNPEKDELLVLLRHHENAILQQNDVANLNAKLTDSRNPITDCMEPAIDLSVAVNGASDSAVQGSKEEQFNKALQHYGPYQVFETDTKRFVIYSKLDGGACKDYFKVIDKDTGEVLTDSPIKEIVQTPDGKIKIITEDGKEHELEFSSDNGRPILTYNGTPENLRYAQGRNGAFWYDPEKGLWYAENGQLLPLLEAFRQQGISTQARPDGSVSSTPGGNFMNVNLGEQQGLGFNLPSLPENALYLFMFVSAMVAVFVAIRMRRLHK</sequence>
<gene>
    <name evidence="2" type="ORF">J4415_00475</name>
</gene>
<evidence type="ECO:0000313" key="3">
    <source>
        <dbReference type="Proteomes" id="UP000677687"/>
    </source>
</evidence>
<protein>
    <submittedName>
        <fullName evidence="2">Uncharacterized protein</fullName>
    </submittedName>
</protein>
<organism evidence="2 3">
    <name type="scientific">Candidatus Iainarchaeum sp</name>
    <dbReference type="NCBI Taxonomy" id="3101447"/>
    <lineage>
        <taxon>Archaea</taxon>
        <taxon>Candidatus Iainarchaeota</taxon>
        <taxon>Candidatus Iainarchaeia</taxon>
        <taxon>Candidatus Iainarchaeales</taxon>
        <taxon>Candidatus Iainarchaeaceae</taxon>
        <taxon>Candidatus Iainarchaeum</taxon>
    </lineage>
</organism>
<keyword evidence="1" id="KW-1133">Transmembrane helix</keyword>
<evidence type="ECO:0000256" key="1">
    <source>
        <dbReference type="SAM" id="Phobius"/>
    </source>
</evidence>
<proteinExistence type="predicted"/>
<keyword evidence="1" id="KW-0472">Membrane</keyword>
<feature type="transmembrane region" description="Helical" evidence="1">
    <location>
        <begin position="12"/>
        <end position="33"/>
    </location>
</feature>
<reference evidence="2" key="1">
    <citation type="submission" date="2021-03" db="EMBL/GenBank/DDBJ databases">
        <authorList>
            <person name="Jaffe A."/>
        </authorList>
    </citation>
    <scope>NUCLEOTIDE SEQUENCE</scope>
    <source>
        <strain evidence="2">RIFCSPHIGHO2_01_FULL_AR10_44_11</strain>
    </source>
</reference>
<reference evidence="2" key="2">
    <citation type="submission" date="2021-05" db="EMBL/GenBank/DDBJ databases">
        <title>Protein family content uncovers lineage relationships and bacterial pathway maintenance mechanisms in DPANN archaea.</title>
        <authorList>
            <person name="Castelle C.J."/>
            <person name="Meheust R."/>
            <person name="Jaffe A.L."/>
            <person name="Seitz K."/>
            <person name="Gong X."/>
            <person name="Baker B.J."/>
            <person name="Banfield J.F."/>
        </authorList>
    </citation>
    <scope>NUCLEOTIDE SEQUENCE</scope>
    <source>
        <strain evidence="2">RIFCSPHIGHO2_01_FULL_AR10_44_11</strain>
    </source>
</reference>